<name>A0ABV3XW10_9RHOB</name>
<dbReference type="EMBL" id="JBEHHI010000003">
    <property type="protein sequence ID" value="MEX5729542.1"/>
    <property type="molecule type" value="Genomic_DNA"/>
</dbReference>
<evidence type="ECO:0000313" key="6">
    <source>
        <dbReference type="Proteomes" id="UP001560019"/>
    </source>
</evidence>
<dbReference type="PANTHER" id="PTHR33254:SF4">
    <property type="entry name" value="4-HYDROXY-4-METHYL-2-OXOGLUTARATE ALDOLASE 3-RELATED"/>
    <property type="match status" value="1"/>
</dbReference>
<dbReference type="PANTHER" id="PTHR33254">
    <property type="entry name" value="4-HYDROXY-4-METHYL-2-OXOGLUTARATE ALDOLASE 3-RELATED"/>
    <property type="match status" value="1"/>
</dbReference>
<dbReference type="SUPFAM" id="SSF89562">
    <property type="entry name" value="RraA-like"/>
    <property type="match status" value="1"/>
</dbReference>
<accession>A0ABV3XW10</accession>
<organism evidence="5 6">
    <name type="scientific">Rhodovulum iodosum</name>
    <dbReference type="NCBI Taxonomy" id="68291"/>
    <lineage>
        <taxon>Bacteria</taxon>
        <taxon>Pseudomonadati</taxon>
        <taxon>Pseudomonadota</taxon>
        <taxon>Alphaproteobacteria</taxon>
        <taxon>Rhodobacterales</taxon>
        <taxon>Paracoccaceae</taxon>
        <taxon>Rhodovulum</taxon>
    </lineage>
</organism>
<evidence type="ECO:0000256" key="4">
    <source>
        <dbReference type="ARBA" id="ARBA00030169"/>
    </source>
</evidence>
<comment type="cofactor">
    <cofactor evidence="1">
        <name>a divalent metal cation</name>
        <dbReference type="ChEBI" id="CHEBI:60240"/>
    </cofactor>
</comment>
<dbReference type="CDD" id="cd16841">
    <property type="entry name" value="RraA_family"/>
    <property type="match status" value="1"/>
</dbReference>
<dbReference type="Gene3D" id="3.50.30.40">
    <property type="entry name" value="Ribonuclease E inhibitor RraA/RraA-like"/>
    <property type="match status" value="1"/>
</dbReference>
<comment type="caution">
    <text evidence="5">The sequence shown here is derived from an EMBL/GenBank/DDBJ whole genome shotgun (WGS) entry which is preliminary data.</text>
</comment>
<proteinExistence type="predicted"/>
<dbReference type="RefSeq" id="WP_125403904.1">
    <property type="nucleotide sequence ID" value="NZ_JBEHHI010000003.1"/>
</dbReference>
<dbReference type="InterPro" id="IPR005493">
    <property type="entry name" value="RraA/RraA-like"/>
</dbReference>
<gene>
    <name evidence="5" type="ORF">Ga0609869_002895</name>
</gene>
<dbReference type="Proteomes" id="UP001560019">
    <property type="component" value="Unassembled WGS sequence"/>
</dbReference>
<dbReference type="InterPro" id="IPR036704">
    <property type="entry name" value="RraA/RraA-like_sf"/>
</dbReference>
<reference evidence="5 6" key="1">
    <citation type="submission" date="2024-06" db="EMBL/GenBank/DDBJ databases">
        <title>Genome of Rhodovulum iodosum, a marine photoferrotroph.</title>
        <authorList>
            <person name="Bianchini G."/>
            <person name="Nikeleit V."/>
            <person name="Kappler A."/>
            <person name="Bryce C."/>
            <person name="Sanchez-Baracaldo P."/>
        </authorList>
    </citation>
    <scope>NUCLEOTIDE SEQUENCE [LARGE SCALE GENOMIC DNA]</scope>
    <source>
        <strain evidence="5 6">UT/N1</strain>
    </source>
</reference>
<evidence type="ECO:0000313" key="5">
    <source>
        <dbReference type="EMBL" id="MEX5729542.1"/>
    </source>
</evidence>
<evidence type="ECO:0000256" key="1">
    <source>
        <dbReference type="ARBA" id="ARBA00001968"/>
    </source>
</evidence>
<keyword evidence="6" id="KW-1185">Reference proteome</keyword>
<evidence type="ECO:0000256" key="2">
    <source>
        <dbReference type="ARBA" id="ARBA00016549"/>
    </source>
</evidence>
<protein>
    <recommendedName>
        <fullName evidence="2">Putative 4-hydroxy-4-methyl-2-oxoglutarate aldolase</fullName>
    </recommendedName>
    <alternativeName>
        <fullName evidence="3">Regulator of ribonuclease activity homolog</fullName>
    </alternativeName>
    <alternativeName>
        <fullName evidence="4">RraA-like protein</fullName>
    </alternativeName>
</protein>
<evidence type="ECO:0000256" key="3">
    <source>
        <dbReference type="ARBA" id="ARBA00029596"/>
    </source>
</evidence>
<dbReference type="Pfam" id="PF03737">
    <property type="entry name" value="RraA-like"/>
    <property type="match status" value="1"/>
</dbReference>
<sequence length="232" mass="23269">MIEEPPVLTIVTSRPRPSAAQIAAFQGVPTGFVCDAMEGLGALDTAIAPVGGVMDPDVRVAGPALVADNGPAEILATLAAVNLAQPGDVVVAAVSGYQGCSASGDQVIGMFRNAGAAGLVTDGPLRDYEGIAEVGLPAWCTGLNPNSPYSNGPGTVGGAAFIGGRQVASGDMVVADCSGVVVVPFARIDAVIAALDTVRTLEEELEAKVKDGFRTPLDLEDLLASGKAVELG</sequence>